<comment type="caution">
    <text evidence="1">The sequence shown here is derived from an EMBL/GenBank/DDBJ whole genome shotgun (WGS) entry which is preliminary data.</text>
</comment>
<protein>
    <recommendedName>
        <fullName evidence="3">Alpha/beta hydrolase</fullName>
    </recommendedName>
</protein>
<keyword evidence="2" id="KW-1185">Reference proteome</keyword>
<name>A0A9X3ZHL5_9HYPH</name>
<dbReference type="RefSeq" id="WP_267990205.1">
    <property type="nucleotide sequence ID" value="NZ_JAPJZI010000001.1"/>
</dbReference>
<organism evidence="1 2">
    <name type="scientific">Hoeflea prorocentri</name>
    <dbReference type="NCBI Taxonomy" id="1922333"/>
    <lineage>
        <taxon>Bacteria</taxon>
        <taxon>Pseudomonadati</taxon>
        <taxon>Pseudomonadota</taxon>
        <taxon>Alphaproteobacteria</taxon>
        <taxon>Hyphomicrobiales</taxon>
        <taxon>Rhizobiaceae</taxon>
        <taxon>Hoeflea</taxon>
    </lineage>
</organism>
<dbReference type="EMBL" id="JAPJZI010000001">
    <property type="protein sequence ID" value="MDA5398801.1"/>
    <property type="molecule type" value="Genomic_DNA"/>
</dbReference>
<evidence type="ECO:0000313" key="1">
    <source>
        <dbReference type="EMBL" id="MDA5398801.1"/>
    </source>
</evidence>
<dbReference type="Proteomes" id="UP001151234">
    <property type="component" value="Unassembled WGS sequence"/>
</dbReference>
<proteinExistence type="predicted"/>
<accession>A0A9X3ZHL5</accession>
<dbReference type="AlphaFoldDB" id="A0A9X3ZHL5"/>
<evidence type="ECO:0008006" key="3">
    <source>
        <dbReference type="Google" id="ProtNLM"/>
    </source>
</evidence>
<sequence length="325" mass="35699">MTDIQQLLFGALLVAGVTLFVALITAPFEAMTWWSRWTSDPDGEPVEEDTETVSGLSKEKEAVLFYVTGIGTITGERHPQLEQGFIDALKRAMPNVTVIDDFFPYSPAGIPLTGQRIFARFWRFSGRHRAFVTQNLIRLRNMFQVLVAADGRYGPIYSAGTYRIMREKLLARGHGPHSGRPVIMLGYSGGAEISLGAAPFLHGEFESRLTLLSLGGVLSSHPGIAALDRIVHLQGSADRVARIGGTFFVHRWAIFGRSHWNQARKQGLISQVAMADMSHNGPGGYLDPDTHRSPEGPSNLERTIAEIKSVVEEEITLSRNGTAEA</sequence>
<evidence type="ECO:0000313" key="2">
    <source>
        <dbReference type="Proteomes" id="UP001151234"/>
    </source>
</evidence>
<gene>
    <name evidence="1" type="ORF">OQ273_09495</name>
</gene>
<reference evidence="1" key="1">
    <citation type="submission" date="2022-11" db="EMBL/GenBank/DDBJ databases">
        <title>Draft genome sequence of Hoeflea poritis E7-10 and Hoeflea prorocentri PM5-8, separated from scleractinian coral Porites lutea and marine dinoflagellate.</title>
        <authorList>
            <person name="Zhang G."/>
            <person name="Wei Q."/>
            <person name="Cai L."/>
        </authorList>
    </citation>
    <scope>NUCLEOTIDE SEQUENCE</scope>
    <source>
        <strain evidence="1">PM5-8</strain>
    </source>
</reference>